<dbReference type="AlphaFoldDB" id="A0A0F9VHS4"/>
<dbReference type="SUPFAM" id="SSF56935">
    <property type="entry name" value="Porins"/>
    <property type="match status" value="1"/>
</dbReference>
<dbReference type="EMBL" id="LAZR01000047">
    <property type="protein sequence ID" value="KKN99357.1"/>
    <property type="molecule type" value="Genomic_DNA"/>
</dbReference>
<dbReference type="HAMAP" id="MF_01411">
    <property type="entry name" value="LPS_assembly_LptD"/>
    <property type="match status" value="1"/>
</dbReference>
<dbReference type="InterPro" id="IPR020889">
    <property type="entry name" value="LipoPS_assembly_LptD"/>
</dbReference>
<proteinExistence type="inferred from homology"/>
<comment type="caution">
    <text evidence="2">The sequence shown here is derived from an EMBL/GenBank/DDBJ whole genome shotgun (WGS) entry which is preliminary data.</text>
</comment>
<dbReference type="GO" id="GO:1990351">
    <property type="term" value="C:transporter complex"/>
    <property type="evidence" value="ECO:0007669"/>
    <property type="project" value="TreeGrafter"/>
</dbReference>
<dbReference type="InterPro" id="IPR007543">
    <property type="entry name" value="LptD_C"/>
</dbReference>
<dbReference type="Pfam" id="PF04453">
    <property type="entry name" value="LptD"/>
    <property type="match status" value="1"/>
</dbReference>
<gene>
    <name evidence="2" type="ORF">LCGC14_0138010</name>
</gene>
<dbReference type="GO" id="GO:0015920">
    <property type="term" value="P:lipopolysaccharide transport"/>
    <property type="evidence" value="ECO:0007669"/>
    <property type="project" value="InterPro"/>
</dbReference>
<dbReference type="GO" id="GO:0009279">
    <property type="term" value="C:cell outer membrane"/>
    <property type="evidence" value="ECO:0007669"/>
    <property type="project" value="InterPro"/>
</dbReference>
<reference evidence="2" key="1">
    <citation type="journal article" date="2015" name="Nature">
        <title>Complex archaea that bridge the gap between prokaryotes and eukaryotes.</title>
        <authorList>
            <person name="Spang A."/>
            <person name="Saw J.H."/>
            <person name="Jorgensen S.L."/>
            <person name="Zaremba-Niedzwiedzka K."/>
            <person name="Martijn J."/>
            <person name="Lind A.E."/>
            <person name="van Eijk R."/>
            <person name="Schleper C."/>
            <person name="Guy L."/>
            <person name="Ettema T.J."/>
        </authorList>
    </citation>
    <scope>NUCLEOTIDE SEQUENCE</scope>
</reference>
<dbReference type="PANTHER" id="PTHR30189:SF1">
    <property type="entry name" value="LPS-ASSEMBLY PROTEIN LPTD"/>
    <property type="match status" value="1"/>
</dbReference>
<protein>
    <recommendedName>
        <fullName evidence="1">LptD C-terminal domain-containing protein</fullName>
    </recommendedName>
</protein>
<sequence>MRRLLLTLLVALGLPAAAQDSDRPAVLVADDLFITRDRELVAQGNVEAFQGTTRIRASAIRYNDQTGALVIEGPIVLNDGDGTVILADAAELDQGLQNGLLRGARMVLNQQVQMAAVQIDRVEGRYSQLYKTAVTSCKTCNDGELPLWQIRARRVVHDTVAQQLYFDDATFHIRSVPVFYLPRLRLPDPTLERANGFLAPSVRTTSLLGTGLKLPYFITLGESRDLTLTPYLSSSTRTLEFRYRQAFTNGEIQFDGAYTRDDQQPGDTRGYLFGEGRFDLERDYQLSFTIEAVSDSSYFTEYGYADDDRLRSDLTLSRARRDSFVRTSLYNFETLRPGELNSTLPTVVIDGEFERRFFPKAWGGELRFGLEAHSHWRSSDVDIIGRDVSRINGSLKYLRRFTHRSGLVTDTQIGTTFNFFDITQDSSFAQNHSDVAPFGAVGFSYPMARREAGGASQVLTPVVQLGWTDGGRLDIPNEESTRVEFDQGNILSLSRFPRPDRRERGTTAAVAVNWSRFDPNGWDTYVAVGQVFRSVIDPEFTDTSGLSGARSDVLLAGQIRNNAGLSLTARTLVDADFDISKAELRGGWNFGKTTVAGTYVWLEADPDEARTEAISEVSLDGSYDINQQWSASADVRYDVQNSTAATAGLGLTYNNECVSVDLSVRRRYTSSTSVEPSTDIGFNVGLRGFSASNGTERYERSCGK</sequence>
<name>A0A0F9VHS4_9ZZZZ</name>
<dbReference type="InterPro" id="IPR050218">
    <property type="entry name" value="LptD"/>
</dbReference>
<accession>A0A0F9VHS4</accession>
<evidence type="ECO:0000259" key="1">
    <source>
        <dbReference type="Pfam" id="PF04453"/>
    </source>
</evidence>
<feature type="domain" description="LptD C-terminal" evidence="1">
    <location>
        <begin position="268"/>
        <end position="629"/>
    </location>
</feature>
<organism evidence="2">
    <name type="scientific">marine sediment metagenome</name>
    <dbReference type="NCBI Taxonomy" id="412755"/>
    <lineage>
        <taxon>unclassified sequences</taxon>
        <taxon>metagenomes</taxon>
        <taxon>ecological metagenomes</taxon>
    </lineage>
</organism>
<dbReference type="GO" id="GO:0043165">
    <property type="term" value="P:Gram-negative-bacterium-type cell outer membrane assembly"/>
    <property type="evidence" value="ECO:0007669"/>
    <property type="project" value="InterPro"/>
</dbReference>
<evidence type="ECO:0000313" key="2">
    <source>
        <dbReference type="EMBL" id="KKN99357.1"/>
    </source>
</evidence>
<dbReference type="PANTHER" id="PTHR30189">
    <property type="entry name" value="LPS-ASSEMBLY PROTEIN"/>
    <property type="match status" value="1"/>
</dbReference>